<dbReference type="Gene3D" id="1.25.40.20">
    <property type="entry name" value="Ankyrin repeat-containing domain"/>
    <property type="match status" value="1"/>
</dbReference>
<sequence length="328" mass="35995">MWRHSKASVIALTSTDILRLVCAHQRGLHEDIVPFLRLVSLSYVSSQHRPAIDAVLSSWLNCDPQTVDRLPLAVDSLPRAATAIAEYAAFHGRLDVLDRLSGVISAHMVLCDLAASQGHLHVLHFLHAHSGFLDGRWHRIKDSTLEAAAAGGHIDTLDYLMDTYLAPPGIGGMEGAGRRLMEMRCLTIAIGGKHEALVRWLAARMQATGNVDPLVGLLDLMPHCIADMASLPSQLLPFGCLGTIRRIFAMLRHGDDRRSAKLRCLEAATDKYCVDIMRWVVGQMDRVDVRRVLCDHPRGFLALCKASQLQDDATIAFLQAQGVGSFAC</sequence>
<protein>
    <submittedName>
        <fullName evidence="2">Aste57867_25024 protein</fullName>
    </submittedName>
</protein>
<dbReference type="EMBL" id="VJMH01007480">
    <property type="protein sequence ID" value="KAF0682889.1"/>
    <property type="molecule type" value="Genomic_DNA"/>
</dbReference>
<dbReference type="PANTHER" id="PTHR46586">
    <property type="entry name" value="ANKYRIN REPEAT-CONTAINING PROTEIN"/>
    <property type="match status" value="1"/>
</dbReference>
<dbReference type="Proteomes" id="UP000332933">
    <property type="component" value="Unassembled WGS sequence"/>
</dbReference>
<keyword evidence="3" id="KW-1185">Reference proteome</keyword>
<reference evidence="2 3" key="1">
    <citation type="submission" date="2019-03" db="EMBL/GenBank/DDBJ databases">
        <authorList>
            <person name="Gaulin E."/>
            <person name="Dumas B."/>
        </authorList>
    </citation>
    <scope>NUCLEOTIDE SEQUENCE [LARGE SCALE GENOMIC DNA]</scope>
    <source>
        <strain evidence="2">CBS 568.67</strain>
    </source>
</reference>
<reference evidence="1" key="2">
    <citation type="submission" date="2019-06" db="EMBL/GenBank/DDBJ databases">
        <title>Genomics analysis of Aphanomyces spp. identifies a new class of oomycete effector associated with host adaptation.</title>
        <authorList>
            <person name="Gaulin E."/>
        </authorList>
    </citation>
    <scope>NUCLEOTIDE SEQUENCE</scope>
    <source>
        <strain evidence="1">CBS 578.67</strain>
    </source>
</reference>
<evidence type="ECO:0000313" key="3">
    <source>
        <dbReference type="Proteomes" id="UP000332933"/>
    </source>
</evidence>
<dbReference type="OrthoDB" id="88388at2759"/>
<proteinExistence type="predicted"/>
<dbReference type="InterPro" id="IPR052050">
    <property type="entry name" value="SecEffector_AnkRepeat"/>
</dbReference>
<dbReference type="EMBL" id="CAADRA010007506">
    <property type="protein sequence ID" value="VFU01655.1"/>
    <property type="molecule type" value="Genomic_DNA"/>
</dbReference>
<organism evidence="2 3">
    <name type="scientific">Aphanomyces stellatus</name>
    <dbReference type="NCBI Taxonomy" id="120398"/>
    <lineage>
        <taxon>Eukaryota</taxon>
        <taxon>Sar</taxon>
        <taxon>Stramenopiles</taxon>
        <taxon>Oomycota</taxon>
        <taxon>Saprolegniomycetes</taxon>
        <taxon>Saprolegniales</taxon>
        <taxon>Verrucalvaceae</taxon>
        <taxon>Aphanomyces</taxon>
    </lineage>
</organism>
<dbReference type="AlphaFoldDB" id="A0A485LS08"/>
<name>A0A485LS08_9STRA</name>
<evidence type="ECO:0000313" key="2">
    <source>
        <dbReference type="EMBL" id="VFU01655.1"/>
    </source>
</evidence>
<evidence type="ECO:0000313" key="1">
    <source>
        <dbReference type="EMBL" id="KAF0682889.1"/>
    </source>
</evidence>
<dbReference type="InterPro" id="IPR036770">
    <property type="entry name" value="Ankyrin_rpt-contain_sf"/>
</dbReference>
<gene>
    <name evidence="2" type="primary">Aste57867_25024</name>
    <name evidence="1" type="ORF">As57867_024946</name>
    <name evidence="2" type="ORF">ASTE57867_25024</name>
</gene>
<dbReference type="SUPFAM" id="SSF48403">
    <property type="entry name" value="Ankyrin repeat"/>
    <property type="match status" value="1"/>
</dbReference>
<dbReference type="PANTHER" id="PTHR46586:SF3">
    <property type="entry name" value="ANKYRIN REPEAT-CONTAINING PROTEIN"/>
    <property type="match status" value="1"/>
</dbReference>
<accession>A0A485LS08</accession>